<dbReference type="PANTHER" id="PTHR13932">
    <property type="entry name" value="COPROPORPHYRINIGEN III OXIDASE"/>
    <property type="match status" value="1"/>
</dbReference>
<dbReference type="GO" id="GO:0051539">
    <property type="term" value="F:4 iron, 4 sulfur cluster binding"/>
    <property type="evidence" value="ECO:0007669"/>
    <property type="project" value="InterPro"/>
</dbReference>
<feature type="non-terminal residue" evidence="3">
    <location>
        <position position="348"/>
    </location>
</feature>
<dbReference type="GO" id="GO:0006779">
    <property type="term" value="P:porphyrin-containing compound biosynthetic process"/>
    <property type="evidence" value="ECO:0007669"/>
    <property type="project" value="InterPro"/>
</dbReference>
<protein>
    <recommendedName>
        <fullName evidence="2">Radical SAM core domain-containing protein</fullName>
    </recommendedName>
</protein>
<comment type="similarity">
    <text evidence="1">Belongs to the anaerobic coproporphyrinogen-III oxidase family. HemW subfamily.</text>
</comment>
<dbReference type="GO" id="GO:0005737">
    <property type="term" value="C:cytoplasm"/>
    <property type="evidence" value="ECO:0007669"/>
    <property type="project" value="InterPro"/>
</dbReference>
<dbReference type="EMBL" id="UINC01001024">
    <property type="protein sequence ID" value="SUZ67869.1"/>
    <property type="molecule type" value="Genomic_DNA"/>
</dbReference>
<evidence type="ECO:0000256" key="1">
    <source>
        <dbReference type="ARBA" id="ARBA00006100"/>
    </source>
</evidence>
<dbReference type="GO" id="GO:0004109">
    <property type="term" value="F:coproporphyrinogen oxidase activity"/>
    <property type="evidence" value="ECO:0007669"/>
    <property type="project" value="InterPro"/>
</dbReference>
<dbReference type="PANTHER" id="PTHR13932:SF5">
    <property type="entry name" value="RADICAL S-ADENOSYL METHIONINE DOMAIN-CONTAINING PROTEIN 1, MITOCHONDRIAL"/>
    <property type="match status" value="1"/>
</dbReference>
<dbReference type="PROSITE" id="PS51918">
    <property type="entry name" value="RADICAL_SAM"/>
    <property type="match status" value="1"/>
</dbReference>
<dbReference type="SFLD" id="SFLDF00288">
    <property type="entry name" value="HemN-like__clustered_with_nucl"/>
    <property type="match status" value="1"/>
</dbReference>
<feature type="non-terminal residue" evidence="3">
    <location>
        <position position="1"/>
    </location>
</feature>
<dbReference type="Gene3D" id="3.80.30.20">
    <property type="entry name" value="tm_1862 like domain"/>
    <property type="match status" value="1"/>
</dbReference>
<dbReference type="SFLD" id="SFLDG01082">
    <property type="entry name" value="B12-binding_domain_containing"/>
    <property type="match status" value="1"/>
</dbReference>
<dbReference type="InterPro" id="IPR006638">
    <property type="entry name" value="Elp3/MiaA/NifB-like_rSAM"/>
</dbReference>
<dbReference type="SUPFAM" id="SSF102114">
    <property type="entry name" value="Radical SAM enzymes"/>
    <property type="match status" value="1"/>
</dbReference>
<dbReference type="Pfam" id="PF04055">
    <property type="entry name" value="Radical_SAM"/>
    <property type="match status" value="1"/>
</dbReference>
<dbReference type="InterPro" id="IPR023404">
    <property type="entry name" value="rSAM_horseshoe"/>
</dbReference>
<dbReference type="InterPro" id="IPR058240">
    <property type="entry name" value="rSAM_sf"/>
</dbReference>
<dbReference type="SFLD" id="SFLDF00562">
    <property type="entry name" value="HemN-like__clustered_with_heat"/>
    <property type="match status" value="1"/>
</dbReference>
<organism evidence="3">
    <name type="scientific">marine metagenome</name>
    <dbReference type="NCBI Taxonomy" id="408172"/>
    <lineage>
        <taxon>unclassified sequences</taxon>
        <taxon>metagenomes</taxon>
        <taxon>ecological metagenomes</taxon>
    </lineage>
</organism>
<sequence>MAGIYIHIPFCKQACYYCNFHFSTTKNYKILIKSIQDEIYLKKFFLNKEKIESIYFGGGTPSLIKSEYIKQIIKTLKVHFEIKNNCEITLEANPDDINNQKLKIWKKLGINRLSIGIQTFNNAILKSMNRSHNSLLAKKALKKIKTQFSNYSVDLIYGAPKSTIKTLKKDLKIIKDINPPHVSIYNMTVEKNTVFYNLKKLGKLKFPNISSVLKQYQIIHKSMIELKYINYEISNFSKNNFISIHNSNYWKSKKYIGFGPSAHSYDLKYRYWNSSNNQKYINEINKKKLPEKKEKLSKNNIINEHIMTRLRTIWGLNLKEIKEKFQIDLYSIKKNELNLFKKEKHIEI</sequence>
<dbReference type="SMART" id="SM00729">
    <property type="entry name" value="Elp3"/>
    <property type="match status" value="1"/>
</dbReference>
<evidence type="ECO:0000259" key="2">
    <source>
        <dbReference type="PROSITE" id="PS51918"/>
    </source>
</evidence>
<dbReference type="InterPro" id="IPR034505">
    <property type="entry name" value="Coproporphyrinogen-III_oxidase"/>
</dbReference>
<dbReference type="CDD" id="cd01335">
    <property type="entry name" value="Radical_SAM"/>
    <property type="match status" value="1"/>
</dbReference>
<name>A0A381PP82_9ZZZZ</name>
<dbReference type="SFLD" id="SFLDS00029">
    <property type="entry name" value="Radical_SAM"/>
    <property type="match status" value="1"/>
</dbReference>
<dbReference type="NCBIfam" id="TIGR00539">
    <property type="entry name" value="hemN_rel"/>
    <property type="match status" value="1"/>
</dbReference>
<gene>
    <name evidence="3" type="ORF">METZ01_LOCUS20723</name>
</gene>
<proteinExistence type="inferred from homology"/>
<dbReference type="InterPro" id="IPR004559">
    <property type="entry name" value="HemW-like"/>
</dbReference>
<dbReference type="SFLD" id="SFLDG01065">
    <property type="entry name" value="anaerobic_coproporphyrinogen-I"/>
    <property type="match status" value="1"/>
</dbReference>
<evidence type="ECO:0000313" key="3">
    <source>
        <dbReference type="EMBL" id="SUZ67869.1"/>
    </source>
</evidence>
<dbReference type="AlphaFoldDB" id="A0A381PP82"/>
<reference evidence="3" key="1">
    <citation type="submission" date="2018-05" db="EMBL/GenBank/DDBJ databases">
        <authorList>
            <person name="Lanie J.A."/>
            <person name="Ng W.-L."/>
            <person name="Kazmierczak K.M."/>
            <person name="Andrzejewski T.M."/>
            <person name="Davidsen T.M."/>
            <person name="Wayne K.J."/>
            <person name="Tettelin H."/>
            <person name="Glass J.I."/>
            <person name="Rusch D."/>
            <person name="Podicherti R."/>
            <person name="Tsui H.-C.T."/>
            <person name="Winkler M.E."/>
        </authorList>
    </citation>
    <scope>NUCLEOTIDE SEQUENCE</scope>
</reference>
<accession>A0A381PP82</accession>
<dbReference type="InterPro" id="IPR007197">
    <property type="entry name" value="rSAM"/>
</dbReference>
<feature type="domain" description="Radical SAM core" evidence="2">
    <location>
        <begin position="1"/>
        <end position="225"/>
    </location>
</feature>